<dbReference type="InterPro" id="IPR028363">
    <property type="entry name" value="RPB6"/>
</dbReference>
<dbReference type="InterPro" id="IPR006110">
    <property type="entry name" value="Pol_omega/Rpo6/RPB6"/>
</dbReference>
<dbReference type="NCBIfam" id="NF002208">
    <property type="entry name" value="PRK01099.1-3"/>
    <property type="match status" value="1"/>
</dbReference>
<evidence type="ECO:0000313" key="7">
    <source>
        <dbReference type="EMBL" id="PFH35726.1"/>
    </source>
</evidence>
<evidence type="ECO:0000256" key="6">
    <source>
        <dbReference type="SAM" id="MobiDB-lite"/>
    </source>
</evidence>
<dbReference type="PANTHER" id="PTHR47227">
    <property type="entry name" value="DNA-DIRECTED RNA POLYMERASE SUBUNIT K"/>
    <property type="match status" value="1"/>
</dbReference>
<dbReference type="GO" id="GO:0005736">
    <property type="term" value="C:RNA polymerase I complex"/>
    <property type="evidence" value="ECO:0007669"/>
    <property type="project" value="TreeGrafter"/>
</dbReference>
<keyword evidence="3" id="KW-0804">Transcription</keyword>
<gene>
    <name evidence="7" type="ORF">BESB_053770</name>
</gene>
<dbReference type="RefSeq" id="XP_029219735.1">
    <property type="nucleotide sequence ID" value="XM_029363812.1"/>
</dbReference>
<dbReference type="PIRSF" id="PIRSF500154">
    <property type="entry name" value="RPB6"/>
    <property type="match status" value="1"/>
</dbReference>
<evidence type="ECO:0000256" key="1">
    <source>
        <dbReference type="ARBA" id="ARBA00004123"/>
    </source>
</evidence>
<dbReference type="GO" id="GO:0042797">
    <property type="term" value="P:tRNA transcription by RNA polymerase III"/>
    <property type="evidence" value="ECO:0007669"/>
    <property type="project" value="TreeGrafter"/>
</dbReference>
<dbReference type="SMART" id="SM01409">
    <property type="entry name" value="RNA_pol_Rpb6"/>
    <property type="match status" value="1"/>
</dbReference>
<feature type="region of interest" description="Disordered" evidence="6">
    <location>
        <begin position="44"/>
        <end position="76"/>
    </location>
</feature>
<comment type="similarity">
    <text evidence="5">Belongs to the archaeal Rpo6/eukaryotic RPB6 RNA polymerase subunit family.</text>
</comment>
<dbReference type="GO" id="GO:0005665">
    <property type="term" value="C:RNA polymerase II, core complex"/>
    <property type="evidence" value="ECO:0007669"/>
    <property type="project" value="InterPro"/>
</dbReference>
<dbReference type="GO" id="GO:0006366">
    <property type="term" value="P:transcription by RNA polymerase II"/>
    <property type="evidence" value="ECO:0007669"/>
    <property type="project" value="TreeGrafter"/>
</dbReference>
<dbReference type="InterPro" id="IPR020708">
    <property type="entry name" value="DNA-dir_RNA_polK_14-18kDa_CS"/>
</dbReference>
<dbReference type="SUPFAM" id="SSF63562">
    <property type="entry name" value="RPB6/omega subunit-like"/>
    <property type="match status" value="1"/>
</dbReference>
<evidence type="ECO:0000256" key="2">
    <source>
        <dbReference type="ARBA" id="ARBA00022478"/>
    </source>
</evidence>
<dbReference type="PROSITE" id="PS01111">
    <property type="entry name" value="RNA_POL_K_14KD"/>
    <property type="match status" value="1"/>
</dbReference>
<comment type="caution">
    <text evidence="7">The sequence shown here is derived from an EMBL/GenBank/DDBJ whole genome shotgun (WGS) entry which is preliminary data.</text>
</comment>
<name>A0A2A9MID8_BESBE</name>
<keyword evidence="8" id="KW-1185">Reference proteome</keyword>
<dbReference type="STRING" id="94643.A0A2A9MID8"/>
<dbReference type="KEGG" id="bbes:BESB_053770"/>
<dbReference type="EMBL" id="NWUJ01000004">
    <property type="protein sequence ID" value="PFH35726.1"/>
    <property type="molecule type" value="Genomic_DNA"/>
</dbReference>
<dbReference type="Proteomes" id="UP000224006">
    <property type="component" value="Chromosome IV"/>
</dbReference>
<evidence type="ECO:0000313" key="8">
    <source>
        <dbReference type="Proteomes" id="UP000224006"/>
    </source>
</evidence>
<dbReference type="Pfam" id="PF01192">
    <property type="entry name" value="RNA_pol_Rpb6"/>
    <property type="match status" value="1"/>
</dbReference>
<keyword evidence="4" id="KW-0539">Nucleus</keyword>
<dbReference type="GO" id="GO:0005666">
    <property type="term" value="C:RNA polymerase III complex"/>
    <property type="evidence" value="ECO:0007669"/>
    <property type="project" value="TreeGrafter"/>
</dbReference>
<evidence type="ECO:0000256" key="3">
    <source>
        <dbReference type="ARBA" id="ARBA00023163"/>
    </source>
</evidence>
<dbReference type="InterPro" id="IPR036161">
    <property type="entry name" value="RPB6/omega-like_sf"/>
</dbReference>
<proteinExistence type="inferred from homology"/>
<dbReference type="PANTHER" id="PTHR47227:SF5">
    <property type="entry name" value="DNA-DIRECTED RNA POLYMERASES I, II, AND III SUBUNIT RPABC2"/>
    <property type="match status" value="1"/>
</dbReference>
<keyword evidence="2 7" id="KW-0240">DNA-directed RNA polymerase</keyword>
<dbReference type="PIRSF" id="PIRSF000778">
    <property type="entry name" value="RpoK/RPB6"/>
    <property type="match status" value="1"/>
</dbReference>
<dbReference type="Gene3D" id="3.90.940.10">
    <property type="match status" value="1"/>
</dbReference>
<dbReference type="GeneID" id="40310306"/>
<comment type="subcellular location">
    <subcellularLocation>
        <location evidence="1">Nucleus</location>
    </subcellularLocation>
</comment>
<sequence length="149" mass="16523">MADDEIDHMFAGEPGGFGDDFGEDFGDDELIDDFDVERAAAAAAAGHDQETDVILDPNDPRAARPNARPSEGPRITSPYITKFEKARVIGTRALQISMNAPITIPLDGETDPLIIAEKELYQKTIPFTIRRYLPDGSYEDWKIQELIVD</sequence>
<dbReference type="GO" id="GO:0003677">
    <property type="term" value="F:DNA binding"/>
    <property type="evidence" value="ECO:0007669"/>
    <property type="project" value="InterPro"/>
</dbReference>
<dbReference type="AlphaFoldDB" id="A0A2A9MID8"/>
<feature type="region of interest" description="Disordered" evidence="6">
    <location>
        <begin position="1"/>
        <end position="24"/>
    </location>
</feature>
<dbReference type="VEuPathDB" id="ToxoDB:BESB_053770"/>
<organism evidence="7 8">
    <name type="scientific">Besnoitia besnoiti</name>
    <name type="common">Apicomplexan protozoan</name>
    <dbReference type="NCBI Taxonomy" id="94643"/>
    <lineage>
        <taxon>Eukaryota</taxon>
        <taxon>Sar</taxon>
        <taxon>Alveolata</taxon>
        <taxon>Apicomplexa</taxon>
        <taxon>Conoidasida</taxon>
        <taxon>Coccidia</taxon>
        <taxon>Eucoccidiorida</taxon>
        <taxon>Eimeriorina</taxon>
        <taxon>Sarcocystidae</taxon>
        <taxon>Besnoitia</taxon>
    </lineage>
</organism>
<evidence type="ECO:0000256" key="4">
    <source>
        <dbReference type="ARBA" id="ARBA00023242"/>
    </source>
</evidence>
<dbReference type="OrthoDB" id="259769at2759"/>
<evidence type="ECO:0000256" key="5">
    <source>
        <dbReference type="ARBA" id="ARBA00025773"/>
    </source>
</evidence>
<accession>A0A2A9MID8</accession>
<dbReference type="GO" id="GO:0006360">
    <property type="term" value="P:transcription by RNA polymerase I"/>
    <property type="evidence" value="ECO:0007669"/>
    <property type="project" value="TreeGrafter"/>
</dbReference>
<reference evidence="7 8" key="1">
    <citation type="submission" date="2017-09" db="EMBL/GenBank/DDBJ databases">
        <title>Genome sequencing of Besnoitia besnoiti strain Bb-Ger1.</title>
        <authorList>
            <person name="Schares G."/>
            <person name="Venepally P."/>
            <person name="Lorenzi H.A."/>
        </authorList>
    </citation>
    <scope>NUCLEOTIDE SEQUENCE [LARGE SCALE GENOMIC DNA]</scope>
    <source>
        <strain evidence="7 8">Bb-Ger1</strain>
    </source>
</reference>
<protein>
    <submittedName>
        <fullName evidence="7">DNA-directed RNA polymerase II RPB6</fullName>
    </submittedName>
</protein>
<dbReference type="InterPro" id="IPR006111">
    <property type="entry name" value="Rpo6/Rpb6"/>
</dbReference>
<dbReference type="GO" id="GO:0003899">
    <property type="term" value="F:DNA-directed RNA polymerase activity"/>
    <property type="evidence" value="ECO:0007669"/>
    <property type="project" value="InterPro"/>
</dbReference>